<dbReference type="Gene3D" id="3.90.550.10">
    <property type="entry name" value="Spore Coat Polysaccharide Biosynthesis Protein SpsA, Chain A"/>
    <property type="match status" value="1"/>
</dbReference>
<dbReference type="EMBL" id="RBXL01000001">
    <property type="protein sequence ID" value="RKT42826.1"/>
    <property type="molecule type" value="Genomic_DNA"/>
</dbReference>
<dbReference type="AlphaFoldDB" id="A0A495V051"/>
<gene>
    <name evidence="7" type="ORF">BDD21_0121</name>
</gene>
<evidence type="ECO:0000256" key="2">
    <source>
        <dbReference type="ARBA" id="ARBA00022475"/>
    </source>
</evidence>
<accession>A0A495V051</accession>
<proteinExistence type="predicted"/>
<name>A0A495V051_9GAMM</name>
<dbReference type="NCBIfam" id="TIGR04283">
    <property type="entry name" value="glyco_like_mftF"/>
    <property type="match status" value="1"/>
</dbReference>
<evidence type="ECO:0000259" key="6">
    <source>
        <dbReference type="Pfam" id="PF00535"/>
    </source>
</evidence>
<dbReference type="InterPro" id="IPR001173">
    <property type="entry name" value="Glyco_trans_2-like"/>
</dbReference>
<keyword evidence="5" id="KW-0472">Membrane</keyword>
<dbReference type="PANTHER" id="PTHR43646:SF2">
    <property type="entry name" value="GLYCOSYLTRANSFERASE 2-LIKE DOMAIN-CONTAINING PROTEIN"/>
    <property type="match status" value="1"/>
</dbReference>
<dbReference type="SUPFAM" id="SSF53448">
    <property type="entry name" value="Nucleotide-diphospho-sugar transferases"/>
    <property type="match status" value="1"/>
</dbReference>
<evidence type="ECO:0000256" key="3">
    <source>
        <dbReference type="ARBA" id="ARBA00022676"/>
    </source>
</evidence>
<keyword evidence="2" id="KW-1003">Cell membrane</keyword>
<evidence type="ECO:0000256" key="5">
    <source>
        <dbReference type="ARBA" id="ARBA00023136"/>
    </source>
</evidence>
<dbReference type="CDD" id="cd02522">
    <property type="entry name" value="GT_2_like_a"/>
    <property type="match status" value="1"/>
</dbReference>
<keyword evidence="3" id="KW-0328">Glycosyltransferase</keyword>
<evidence type="ECO:0000256" key="4">
    <source>
        <dbReference type="ARBA" id="ARBA00022679"/>
    </source>
</evidence>
<dbReference type="RefSeq" id="WP_120795500.1">
    <property type="nucleotide sequence ID" value="NZ_RBXL01000001.1"/>
</dbReference>
<dbReference type="InterPro" id="IPR026461">
    <property type="entry name" value="Trfase_2_rSAM/seldom_assoc"/>
</dbReference>
<feature type="domain" description="Glycosyltransferase 2-like" evidence="6">
    <location>
        <begin position="26"/>
        <end position="145"/>
    </location>
</feature>
<dbReference type="Pfam" id="PF00535">
    <property type="entry name" value="Glycos_transf_2"/>
    <property type="match status" value="1"/>
</dbReference>
<evidence type="ECO:0000313" key="8">
    <source>
        <dbReference type="Proteomes" id="UP000274556"/>
    </source>
</evidence>
<evidence type="ECO:0000256" key="1">
    <source>
        <dbReference type="ARBA" id="ARBA00004236"/>
    </source>
</evidence>
<protein>
    <submittedName>
        <fullName evidence="7">RSAM/selenodomain-associated transferase 2</fullName>
    </submittedName>
</protein>
<dbReference type="InterPro" id="IPR029044">
    <property type="entry name" value="Nucleotide-diphossugar_trans"/>
</dbReference>
<dbReference type="OrthoDB" id="5291101at2"/>
<dbReference type="PANTHER" id="PTHR43646">
    <property type="entry name" value="GLYCOSYLTRANSFERASE"/>
    <property type="match status" value="1"/>
</dbReference>
<comment type="caution">
    <text evidence="7">The sequence shown here is derived from an EMBL/GenBank/DDBJ whole genome shotgun (WGS) entry which is preliminary data.</text>
</comment>
<dbReference type="GO" id="GO:0005886">
    <property type="term" value="C:plasma membrane"/>
    <property type="evidence" value="ECO:0007669"/>
    <property type="project" value="UniProtKB-SubCell"/>
</dbReference>
<reference evidence="7 8" key="1">
    <citation type="submission" date="2018-10" db="EMBL/GenBank/DDBJ databases">
        <title>Genomic Encyclopedia of Archaeal and Bacterial Type Strains, Phase II (KMG-II): from individual species to whole genera.</title>
        <authorList>
            <person name="Goeker M."/>
        </authorList>
    </citation>
    <scope>NUCLEOTIDE SEQUENCE [LARGE SCALE GENOMIC DNA]</scope>
    <source>
        <strain evidence="7 8">DSM 235</strain>
    </source>
</reference>
<sequence>MNTQPTHPRESTEAFNEAMRTQSIISVIIPTLNEAKGIVSLLATLAPVRKAGGEILIVDGASPDGTADIAAPHADRVLSAPRGRAAQMNAGAAAARGDLLVFLHADTRAPIETLLRLPDLLARSGRSWGRFDVRIEGRHPLFTLIAWSMSQRSRLTGIATGDQTLFVARELFERVGGYPEIALMEDIALSRRLKRDGPPLCVRDRVVTSGRRWESTGVVRTLLLMWSLRLAYALGVHPDRLSRIYGHRSRLD</sequence>
<evidence type="ECO:0000313" key="7">
    <source>
        <dbReference type="EMBL" id="RKT42826.1"/>
    </source>
</evidence>
<keyword evidence="8" id="KW-1185">Reference proteome</keyword>
<dbReference type="GO" id="GO:0016757">
    <property type="term" value="F:glycosyltransferase activity"/>
    <property type="evidence" value="ECO:0007669"/>
    <property type="project" value="UniProtKB-KW"/>
</dbReference>
<dbReference type="Proteomes" id="UP000274556">
    <property type="component" value="Unassembled WGS sequence"/>
</dbReference>
<comment type="subcellular location">
    <subcellularLocation>
        <location evidence="1">Cell membrane</location>
    </subcellularLocation>
</comment>
<keyword evidence="4 7" id="KW-0808">Transferase</keyword>
<organism evidence="7 8">
    <name type="scientific">Thiocapsa rosea</name>
    <dbReference type="NCBI Taxonomy" id="69360"/>
    <lineage>
        <taxon>Bacteria</taxon>
        <taxon>Pseudomonadati</taxon>
        <taxon>Pseudomonadota</taxon>
        <taxon>Gammaproteobacteria</taxon>
        <taxon>Chromatiales</taxon>
        <taxon>Chromatiaceae</taxon>
        <taxon>Thiocapsa</taxon>
    </lineage>
</organism>